<comment type="cofactor">
    <cofactor evidence="1 10">
        <name>Mg(2+)</name>
        <dbReference type="ChEBI" id="CHEBI:18420"/>
    </cofactor>
</comment>
<dbReference type="PRINTS" id="PR00150">
    <property type="entry name" value="PEPCARBXLASE"/>
</dbReference>
<comment type="caution">
    <text evidence="13">The sequence shown here is derived from an EMBL/GenBank/DDBJ whole genome shotgun (WGS) entry which is preliminary data.</text>
</comment>
<dbReference type="PANTHER" id="PTHR30523:SF6">
    <property type="entry name" value="PHOSPHOENOLPYRUVATE CARBOXYLASE"/>
    <property type="match status" value="1"/>
</dbReference>
<evidence type="ECO:0000256" key="3">
    <source>
        <dbReference type="ARBA" id="ARBA00008346"/>
    </source>
</evidence>
<feature type="active site" evidence="10 12">
    <location>
        <position position="590"/>
    </location>
</feature>
<dbReference type="PANTHER" id="PTHR30523">
    <property type="entry name" value="PHOSPHOENOLPYRUVATE CARBOXYLASE"/>
    <property type="match status" value="1"/>
</dbReference>
<dbReference type="Pfam" id="PF00311">
    <property type="entry name" value="PEPcase"/>
    <property type="match status" value="1"/>
</dbReference>
<evidence type="ECO:0000256" key="4">
    <source>
        <dbReference type="ARBA" id="ARBA00012305"/>
    </source>
</evidence>
<dbReference type="EC" id="4.1.1.31" evidence="4 10"/>
<evidence type="ECO:0000256" key="1">
    <source>
        <dbReference type="ARBA" id="ARBA00001946"/>
    </source>
</evidence>
<dbReference type="InterPro" id="IPR018129">
    <property type="entry name" value="PEP_COase_Lys_AS"/>
</dbReference>
<evidence type="ECO:0000256" key="5">
    <source>
        <dbReference type="ARBA" id="ARBA00022419"/>
    </source>
</evidence>
<dbReference type="RefSeq" id="WP_213519822.1">
    <property type="nucleotide sequence ID" value="NZ_BOSE01000013.1"/>
</dbReference>
<dbReference type="InterPro" id="IPR021135">
    <property type="entry name" value="PEP_COase"/>
</dbReference>
<comment type="similarity">
    <text evidence="3 10">Belongs to the PEPCase type 1 family.</text>
</comment>
<evidence type="ECO:0000256" key="2">
    <source>
        <dbReference type="ARBA" id="ARBA00003670"/>
    </source>
</evidence>
<accession>A0A920CWD0</accession>
<dbReference type="GO" id="GO:0005829">
    <property type="term" value="C:cytosol"/>
    <property type="evidence" value="ECO:0007669"/>
    <property type="project" value="TreeGrafter"/>
</dbReference>
<proteinExistence type="inferred from homology"/>
<dbReference type="InterPro" id="IPR015813">
    <property type="entry name" value="Pyrv/PenolPyrv_kinase-like_dom"/>
</dbReference>
<organism evidence="13 14">
    <name type="scientific">Paenibacillus montaniterrae</name>
    <dbReference type="NCBI Taxonomy" id="429341"/>
    <lineage>
        <taxon>Bacteria</taxon>
        <taxon>Bacillati</taxon>
        <taxon>Bacillota</taxon>
        <taxon>Bacilli</taxon>
        <taxon>Bacillales</taxon>
        <taxon>Paenibacillaceae</taxon>
        <taxon>Paenibacillus</taxon>
    </lineage>
</organism>
<evidence type="ECO:0000256" key="11">
    <source>
        <dbReference type="PROSITE-ProRule" id="PRU10111"/>
    </source>
</evidence>
<keyword evidence="8 10" id="KW-0120">Carbon dioxide fixation</keyword>
<sequence>MSDQTVTSTATNRTNSNNLLRRDVRYLGNILGEVLVHQGGRELLELVEQIREQSKALRAQFDPELFAELKATISSLSSEQRHQVIRAFAIYFQLVNIAEQNHRIRRKRDYEFLAGEEVQNGSIESAIKVLKDHNIAQEDIEEMLAGISLELVMTAHPTEATRRAVLDIHKRIAEDVMELDNPTLTYREREKLKEKLMNEVLILWQTDELRDRKPTVIDEVKNGLFYFDETLFDALPNVYEELERCLTKYYPDKKWHVPSYLRFGSWIGGDRDGNPSVTSDVTWQALTLHRQLVVRKYKEQLREMMKMLSFSTNLVTVTDELLASIEQDRKTVQIKNAERWRNSTEPYRIKLGYMLAKLANTLETNVASEQVGYNSPAELMEDLRIIDRSLRSHFADYYADTYLAKLMRQVELFGFHLMTLDIRQHSQEHENTMTEVLHKLGIVDNYGALSEEEKIPVLVKLLEDQRPLTSHHIEYSDSTRECLNVYEVVAKAQKEFGVNCISSYLISMTEAASDMLEVMVFAKEVGLLRIDENGEVICTIQAVPLFETIDDLHAAPDIMRQLFAIPVYRKAVAARGNMHEIMLGYSDSNKDGGAVTANWELRIALNSITEAGKEHNVKLKFFHGRGGSLGRGGMPLNRSILAQPPHTVGAGIKITEQGEVLSSRYSLEGIAYRSLEQATWALITSARLARYPEQAPQVEKEWEDIASAISEAAQKKYQDLIFRDPDFLTFFKESTPLNEVGELNIGSRPSKRKNSDRFEDLRAIPWVFSWTQSRYLLPAWYAAGTAIQQYVGDDQQKLATLQTMYEKFPFFRSLIDNLQMALAKADMKIASQYASMIKDDTIRERIFSQVEAEYKLTSELILKITNQNEILDNVPVIQESIRLRNPYVDPLSYLQVQLLQELRSIREEGGDDQVLLREVLLTINGIAAGLRNTG</sequence>
<reference evidence="13" key="1">
    <citation type="submission" date="2021-03" db="EMBL/GenBank/DDBJ databases">
        <title>Antimicrobial resistance genes in bacteria isolated from Japanese honey, and their potential for conferring macrolide and lincosamide resistance in the American foulbrood pathogen Paenibacillus larvae.</title>
        <authorList>
            <person name="Okamoto M."/>
            <person name="Kumagai M."/>
            <person name="Kanamori H."/>
            <person name="Takamatsu D."/>
        </authorList>
    </citation>
    <scope>NUCLEOTIDE SEQUENCE</scope>
    <source>
        <strain evidence="13">J40TS1</strain>
    </source>
</reference>
<dbReference type="GO" id="GO:0008964">
    <property type="term" value="F:phosphoenolpyruvate carboxylase activity"/>
    <property type="evidence" value="ECO:0007669"/>
    <property type="project" value="UniProtKB-UniRule"/>
</dbReference>
<dbReference type="GO" id="GO:0015977">
    <property type="term" value="P:carbon fixation"/>
    <property type="evidence" value="ECO:0007669"/>
    <property type="project" value="UniProtKB-UniRule"/>
</dbReference>
<dbReference type="NCBIfam" id="NF000584">
    <property type="entry name" value="PRK00009.1"/>
    <property type="match status" value="1"/>
</dbReference>
<dbReference type="SUPFAM" id="SSF51621">
    <property type="entry name" value="Phosphoenolpyruvate/pyruvate domain"/>
    <property type="match status" value="1"/>
</dbReference>
<evidence type="ECO:0000256" key="7">
    <source>
        <dbReference type="ARBA" id="ARBA00023239"/>
    </source>
</evidence>
<evidence type="ECO:0000256" key="8">
    <source>
        <dbReference type="ARBA" id="ARBA00023300"/>
    </source>
</evidence>
<dbReference type="PROSITE" id="PS00781">
    <property type="entry name" value="PEPCASE_1"/>
    <property type="match status" value="1"/>
</dbReference>
<evidence type="ECO:0000256" key="9">
    <source>
        <dbReference type="ARBA" id="ARBA00048995"/>
    </source>
</evidence>
<feature type="active site" evidence="10 11">
    <location>
        <position position="156"/>
    </location>
</feature>
<evidence type="ECO:0000313" key="13">
    <source>
        <dbReference type="EMBL" id="GIP19162.1"/>
    </source>
</evidence>
<comment type="subunit">
    <text evidence="10">Homotetramer.</text>
</comment>
<dbReference type="Gene3D" id="1.20.1440.90">
    <property type="entry name" value="Phosphoenolpyruvate/pyruvate domain"/>
    <property type="match status" value="1"/>
</dbReference>
<evidence type="ECO:0000313" key="14">
    <source>
        <dbReference type="Proteomes" id="UP000683139"/>
    </source>
</evidence>
<dbReference type="HAMAP" id="MF_00595">
    <property type="entry name" value="PEPcase_type1"/>
    <property type="match status" value="1"/>
</dbReference>
<evidence type="ECO:0000256" key="6">
    <source>
        <dbReference type="ARBA" id="ARBA00022842"/>
    </source>
</evidence>
<keyword evidence="14" id="KW-1185">Reference proteome</keyword>
<gene>
    <name evidence="10 13" type="primary">ppc</name>
    <name evidence="13" type="ORF">J40TS1_48040</name>
</gene>
<dbReference type="PROSITE" id="PS00393">
    <property type="entry name" value="PEPCASE_2"/>
    <property type="match status" value="1"/>
</dbReference>
<dbReference type="Proteomes" id="UP000683139">
    <property type="component" value="Unassembled WGS sequence"/>
</dbReference>
<evidence type="ECO:0000256" key="10">
    <source>
        <dbReference type="HAMAP-Rule" id="MF_00595"/>
    </source>
</evidence>
<protein>
    <recommendedName>
        <fullName evidence="5 10">Phosphoenolpyruvate carboxylase</fullName>
        <shortName evidence="10">PEPC</shortName>
        <shortName evidence="10">PEPCase</shortName>
        <ecNumber evidence="4 10">4.1.1.31</ecNumber>
    </recommendedName>
</protein>
<dbReference type="GO" id="GO:0000287">
    <property type="term" value="F:magnesium ion binding"/>
    <property type="evidence" value="ECO:0007669"/>
    <property type="project" value="UniProtKB-UniRule"/>
</dbReference>
<evidence type="ECO:0000256" key="12">
    <source>
        <dbReference type="PROSITE-ProRule" id="PRU10112"/>
    </source>
</evidence>
<comment type="catalytic activity">
    <reaction evidence="9 10">
        <text>oxaloacetate + phosphate = phosphoenolpyruvate + hydrogencarbonate</text>
        <dbReference type="Rhea" id="RHEA:28370"/>
        <dbReference type="ChEBI" id="CHEBI:16452"/>
        <dbReference type="ChEBI" id="CHEBI:17544"/>
        <dbReference type="ChEBI" id="CHEBI:43474"/>
        <dbReference type="ChEBI" id="CHEBI:58702"/>
        <dbReference type="EC" id="4.1.1.31"/>
    </reaction>
</comment>
<dbReference type="AlphaFoldDB" id="A0A920CWD0"/>
<dbReference type="InterPro" id="IPR033129">
    <property type="entry name" value="PEPCASE_His_AS"/>
</dbReference>
<comment type="function">
    <text evidence="2 10">Forms oxaloacetate, a four-carbon dicarboxylic acid source for the tricarboxylic acid cycle.</text>
</comment>
<dbReference type="InterPro" id="IPR022805">
    <property type="entry name" value="PEP_COase_bac/pln-type"/>
</dbReference>
<keyword evidence="6 10" id="KW-0460">Magnesium</keyword>
<keyword evidence="7 10" id="KW-0456">Lyase</keyword>
<dbReference type="EMBL" id="BOSE01000013">
    <property type="protein sequence ID" value="GIP19162.1"/>
    <property type="molecule type" value="Genomic_DNA"/>
</dbReference>
<name>A0A920CWD0_9BACL</name>
<dbReference type="GO" id="GO:0006099">
    <property type="term" value="P:tricarboxylic acid cycle"/>
    <property type="evidence" value="ECO:0007669"/>
    <property type="project" value="InterPro"/>
</dbReference>
<dbReference type="GO" id="GO:0006107">
    <property type="term" value="P:oxaloacetate metabolic process"/>
    <property type="evidence" value="ECO:0007669"/>
    <property type="project" value="UniProtKB-UniRule"/>
</dbReference>